<evidence type="ECO:0000313" key="2">
    <source>
        <dbReference type="EMBL" id="RNA64017.1"/>
    </source>
</evidence>
<protein>
    <submittedName>
        <fullName evidence="1">Helix-turn-helix domain-containing protein</fullName>
    </submittedName>
</protein>
<dbReference type="EMBL" id="QWIU01000001">
    <property type="protein sequence ID" value="RNA64017.1"/>
    <property type="molecule type" value="Genomic_DNA"/>
</dbReference>
<dbReference type="InterPro" id="IPR010921">
    <property type="entry name" value="Trp_repressor/repl_initiator"/>
</dbReference>
<proteinExistence type="predicted"/>
<reference evidence="1 3" key="1">
    <citation type="submission" date="2018-08" db="EMBL/GenBank/DDBJ databases">
        <title>Chryseobacterium nematophagum: a novel matrix digesting pathogen of nematodes.</title>
        <authorList>
            <person name="Page A."/>
            <person name="Roberts M."/>
            <person name="Felix M.-A."/>
            <person name="Weir W."/>
        </authorList>
    </citation>
    <scope>NUCLEOTIDE SEQUENCE [LARGE SCALE GENOMIC DNA]</scope>
    <source>
        <strain evidence="1 3">JUb129</strain>
    </source>
</reference>
<dbReference type="AlphaFoldDB" id="A0A3M7TB87"/>
<name>A0A3M7TB87_9FLAO</name>
<dbReference type="Proteomes" id="UP000278775">
    <property type="component" value="Unassembled WGS sequence"/>
</dbReference>
<organism evidence="1 3">
    <name type="scientific">Chryseobacterium nematophagum</name>
    <dbReference type="NCBI Taxonomy" id="2305228"/>
    <lineage>
        <taxon>Bacteria</taxon>
        <taxon>Pseudomonadati</taxon>
        <taxon>Bacteroidota</taxon>
        <taxon>Flavobacteriia</taxon>
        <taxon>Flavobacteriales</taxon>
        <taxon>Weeksellaceae</taxon>
        <taxon>Chryseobacterium group</taxon>
        <taxon>Chryseobacterium</taxon>
    </lineage>
</organism>
<dbReference type="GO" id="GO:0043565">
    <property type="term" value="F:sequence-specific DNA binding"/>
    <property type="evidence" value="ECO:0007669"/>
    <property type="project" value="InterPro"/>
</dbReference>
<evidence type="ECO:0000313" key="1">
    <source>
        <dbReference type="EMBL" id="RNA60531.1"/>
    </source>
</evidence>
<sequence>MFSDILNKKYPEKKKECRRIMEKKELSVLDVIQLNKIIFGPVDKETEEFNQSHRSYTVSSIFQILDFQKKNKLNNTQVALYFKLSRHTVAKWKKKYLIN</sequence>
<dbReference type="EMBL" id="QWIU01000003">
    <property type="protein sequence ID" value="RNA60531.1"/>
    <property type="molecule type" value="Genomic_DNA"/>
</dbReference>
<accession>A0A3M7TB87</accession>
<dbReference type="OrthoDB" id="1260127at2"/>
<comment type="caution">
    <text evidence="1">The sequence shown here is derived from an EMBL/GenBank/DDBJ whole genome shotgun (WGS) entry which is preliminary data.</text>
</comment>
<evidence type="ECO:0000313" key="3">
    <source>
        <dbReference type="Proteomes" id="UP000278775"/>
    </source>
</evidence>
<dbReference type="SUPFAM" id="SSF48295">
    <property type="entry name" value="TrpR-like"/>
    <property type="match status" value="1"/>
</dbReference>
<gene>
    <name evidence="2" type="ORF">D1631_00380</name>
    <name evidence="1" type="ORF">D1631_18495</name>
</gene>